<dbReference type="EMBL" id="JBJKFK010007287">
    <property type="protein sequence ID" value="KAL3307461.1"/>
    <property type="molecule type" value="Genomic_DNA"/>
</dbReference>
<accession>A0ABD2PP01</accession>
<evidence type="ECO:0000313" key="1">
    <source>
        <dbReference type="EMBL" id="KAL3307461.1"/>
    </source>
</evidence>
<dbReference type="Proteomes" id="UP001626550">
    <property type="component" value="Unassembled WGS sequence"/>
</dbReference>
<name>A0ABD2PP01_9PLAT</name>
<organism evidence="1 2">
    <name type="scientific">Cichlidogyrus casuarinus</name>
    <dbReference type="NCBI Taxonomy" id="1844966"/>
    <lineage>
        <taxon>Eukaryota</taxon>
        <taxon>Metazoa</taxon>
        <taxon>Spiralia</taxon>
        <taxon>Lophotrochozoa</taxon>
        <taxon>Platyhelminthes</taxon>
        <taxon>Monogenea</taxon>
        <taxon>Monopisthocotylea</taxon>
        <taxon>Dactylogyridea</taxon>
        <taxon>Ancyrocephalidae</taxon>
        <taxon>Cichlidogyrus</taxon>
    </lineage>
</organism>
<evidence type="ECO:0008006" key="3">
    <source>
        <dbReference type="Google" id="ProtNLM"/>
    </source>
</evidence>
<sequence length="107" mass="11976">MLLQYQLPSVSAFSSYGSVGEKESESVDHLQFLSALGAKYTNSNGAVAATSTTGPVEKMPTLENDTVGYYYNNYFPTSGGGSYQEFAHHHYSTEYNHYYHPPQPHYY</sequence>
<dbReference type="AlphaFoldDB" id="A0ABD2PP01"/>
<gene>
    <name evidence="1" type="ORF">Ciccas_014022</name>
</gene>
<evidence type="ECO:0000313" key="2">
    <source>
        <dbReference type="Proteomes" id="UP001626550"/>
    </source>
</evidence>
<reference evidence="1 2" key="1">
    <citation type="submission" date="2024-11" db="EMBL/GenBank/DDBJ databases">
        <title>Adaptive evolution of stress response genes in parasites aligns with host niche diversity.</title>
        <authorList>
            <person name="Hahn C."/>
            <person name="Resl P."/>
        </authorList>
    </citation>
    <scope>NUCLEOTIDE SEQUENCE [LARGE SCALE GENOMIC DNA]</scope>
    <source>
        <strain evidence="1">EGGRZ-B1_66</strain>
        <tissue evidence="1">Body</tissue>
    </source>
</reference>
<protein>
    <recommendedName>
        <fullName evidence="3">Distal-less homeobox protein 3a</fullName>
    </recommendedName>
</protein>
<proteinExistence type="predicted"/>
<keyword evidence="2" id="KW-1185">Reference proteome</keyword>
<comment type="caution">
    <text evidence="1">The sequence shown here is derived from an EMBL/GenBank/DDBJ whole genome shotgun (WGS) entry which is preliminary data.</text>
</comment>